<protein>
    <submittedName>
        <fullName evidence="1">Uncharacterized protein</fullName>
    </submittedName>
</protein>
<proteinExistence type="predicted"/>
<reference evidence="1 2" key="1">
    <citation type="journal article" date="2017" name="ISME J.">
        <title>Unveiling bifidobacterial biogeography across the mammalian branch of the tree of life.</title>
        <authorList>
            <person name="Milani C."/>
            <person name="Mangifesta M."/>
            <person name="Mancabelli L."/>
            <person name="Lugli G.A."/>
            <person name="James K."/>
            <person name="Duranti S."/>
            <person name="Turroni F."/>
            <person name="Ferrario C."/>
            <person name="Ossiprandi M.C."/>
            <person name="van Sinderen D."/>
            <person name="Ventura M."/>
        </authorList>
    </citation>
    <scope>NUCLEOTIDE SEQUENCE [LARGE SCALE GENOMIC DNA]</scope>
    <source>
        <strain evidence="2">Ham19E</strain>
    </source>
</reference>
<accession>A0A2A2EIN6</accession>
<evidence type="ECO:0000313" key="1">
    <source>
        <dbReference type="EMBL" id="PAU68881.1"/>
    </source>
</evidence>
<dbReference type="Proteomes" id="UP000218399">
    <property type="component" value="Unassembled WGS sequence"/>
</dbReference>
<gene>
    <name evidence="1" type="ORF">B1526_0073</name>
</gene>
<dbReference type="RefSeq" id="WP_095614162.1">
    <property type="nucleotide sequence ID" value="NZ_MVOH01000002.1"/>
</dbReference>
<dbReference type="EMBL" id="MVOH01000002">
    <property type="protein sequence ID" value="PAU68881.1"/>
    <property type="molecule type" value="Genomic_DNA"/>
</dbReference>
<name>A0A2A2EIN6_9BIFI</name>
<comment type="caution">
    <text evidence="1">The sequence shown here is derived from an EMBL/GenBank/DDBJ whole genome shotgun (WGS) entry which is preliminary data.</text>
</comment>
<sequence>MAYVNYPVQPTVLWQSTPESAMMLYDILGPDVTGSLIVLVDRDRARTQEGVLHMLARKLRQEAHPTGIDHVVFRLDAHTHQWQEVVSLPQMDERDGYVHVWPRRVGSMMNDPWRTVALTVDRQCIIVDEQLHRPDGGRELHQWRGIDVTTGGDIGLGSPSVTIPDRAVMQASGTGFYECHPNKGRVFTAVDGTFHKWLFSG</sequence>
<dbReference type="AlphaFoldDB" id="A0A2A2EIN6"/>
<keyword evidence="2" id="KW-1185">Reference proteome</keyword>
<organism evidence="1 2">
    <name type="scientific">Bifidobacterium criceti</name>
    <dbReference type="NCBI Taxonomy" id="1960969"/>
    <lineage>
        <taxon>Bacteria</taxon>
        <taxon>Bacillati</taxon>
        <taxon>Actinomycetota</taxon>
        <taxon>Actinomycetes</taxon>
        <taxon>Bifidobacteriales</taxon>
        <taxon>Bifidobacteriaceae</taxon>
        <taxon>Bifidobacterium</taxon>
    </lineage>
</organism>
<evidence type="ECO:0000313" key="2">
    <source>
        <dbReference type="Proteomes" id="UP000218399"/>
    </source>
</evidence>